<evidence type="ECO:0000256" key="2">
    <source>
        <dbReference type="ARBA" id="ARBA00022801"/>
    </source>
</evidence>
<evidence type="ECO:0000259" key="7">
    <source>
        <dbReference type="PROSITE" id="PS51173"/>
    </source>
</evidence>
<dbReference type="InterPro" id="IPR012291">
    <property type="entry name" value="CBM2_carb-bd_dom_sf"/>
</dbReference>
<dbReference type="Gene3D" id="2.60.120.200">
    <property type="match status" value="1"/>
</dbReference>
<feature type="region of interest" description="Disordered" evidence="5">
    <location>
        <begin position="119"/>
        <end position="195"/>
    </location>
</feature>
<gene>
    <name evidence="8" type="ORF">AB0E65_10695</name>
</gene>
<dbReference type="InterPro" id="IPR018366">
    <property type="entry name" value="CBM2_CS"/>
</dbReference>
<dbReference type="PROSITE" id="PS51173">
    <property type="entry name" value="CBM2"/>
    <property type="match status" value="1"/>
</dbReference>
<organism evidence="8 9">
    <name type="scientific">Streptomyces fragilis</name>
    <dbReference type="NCBI Taxonomy" id="67301"/>
    <lineage>
        <taxon>Bacteria</taxon>
        <taxon>Bacillati</taxon>
        <taxon>Actinomycetota</taxon>
        <taxon>Actinomycetes</taxon>
        <taxon>Kitasatosporales</taxon>
        <taxon>Streptomycetaceae</taxon>
        <taxon>Streptomyces</taxon>
    </lineage>
</organism>
<dbReference type="Pfam" id="PF21340">
    <property type="entry name" value="Polysacc_lyase-like"/>
    <property type="match status" value="1"/>
</dbReference>
<feature type="chain" id="PRO_5045454041" evidence="6">
    <location>
        <begin position="23"/>
        <end position="385"/>
    </location>
</feature>
<dbReference type="PROSITE" id="PS00561">
    <property type="entry name" value="CBM2_A"/>
    <property type="match status" value="1"/>
</dbReference>
<keyword evidence="9" id="KW-1185">Reference proteome</keyword>
<feature type="compositionally biased region" description="Low complexity" evidence="5">
    <location>
        <begin position="127"/>
        <end position="138"/>
    </location>
</feature>
<dbReference type="Proteomes" id="UP001550850">
    <property type="component" value="Unassembled WGS sequence"/>
</dbReference>
<dbReference type="EMBL" id="JBEZUR010000012">
    <property type="protein sequence ID" value="MEU3554670.1"/>
    <property type="molecule type" value="Genomic_DNA"/>
</dbReference>
<evidence type="ECO:0000256" key="5">
    <source>
        <dbReference type="SAM" id="MobiDB-lite"/>
    </source>
</evidence>
<feature type="domain" description="CBM2" evidence="7">
    <location>
        <begin position="20"/>
        <end position="128"/>
    </location>
</feature>
<evidence type="ECO:0000313" key="9">
    <source>
        <dbReference type="Proteomes" id="UP001550850"/>
    </source>
</evidence>
<protein>
    <submittedName>
        <fullName evidence="8">Cellulose-binding domain-containing protein</fullName>
    </submittedName>
</protein>
<dbReference type="SMART" id="SM00637">
    <property type="entry name" value="CBD_II"/>
    <property type="match status" value="1"/>
</dbReference>
<evidence type="ECO:0000256" key="3">
    <source>
        <dbReference type="ARBA" id="ARBA00023295"/>
    </source>
</evidence>
<keyword evidence="1 6" id="KW-0732">Signal</keyword>
<proteinExistence type="predicted"/>
<dbReference type="InterPro" id="IPR048955">
    <property type="entry name" value="Cip1-like_core"/>
</dbReference>
<dbReference type="Gene3D" id="2.60.40.290">
    <property type="match status" value="1"/>
</dbReference>
<comment type="caution">
    <text evidence="8">The sequence shown here is derived from an EMBL/GenBank/DDBJ whole genome shotgun (WGS) entry which is preliminary data.</text>
</comment>
<dbReference type="SUPFAM" id="SSF49384">
    <property type="entry name" value="Carbohydrate-binding domain"/>
    <property type="match status" value="1"/>
</dbReference>
<reference evidence="8 9" key="1">
    <citation type="submission" date="2024-06" db="EMBL/GenBank/DDBJ databases">
        <title>The Natural Products Discovery Center: Release of the First 8490 Sequenced Strains for Exploring Actinobacteria Biosynthetic Diversity.</title>
        <authorList>
            <person name="Kalkreuter E."/>
            <person name="Kautsar S.A."/>
            <person name="Yang D."/>
            <person name="Bader C.D."/>
            <person name="Teijaro C.N."/>
            <person name="Fluegel L."/>
            <person name="Davis C.M."/>
            <person name="Simpson J.R."/>
            <person name="Lauterbach L."/>
            <person name="Steele A.D."/>
            <person name="Gui C."/>
            <person name="Meng S."/>
            <person name="Li G."/>
            <person name="Viehrig K."/>
            <person name="Ye F."/>
            <person name="Su P."/>
            <person name="Kiefer A.F."/>
            <person name="Nichols A."/>
            <person name="Cepeda A.J."/>
            <person name="Yan W."/>
            <person name="Fan B."/>
            <person name="Jiang Y."/>
            <person name="Adhikari A."/>
            <person name="Zheng C.-J."/>
            <person name="Schuster L."/>
            <person name="Cowan T.M."/>
            <person name="Smanski M.J."/>
            <person name="Chevrette M.G."/>
            <person name="De Carvalho L.P.S."/>
            <person name="Shen B."/>
        </authorList>
    </citation>
    <scope>NUCLEOTIDE SEQUENCE [LARGE SCALE GENOMIC DNA]</scope>
    <source>
        <strain evidence="8 9">NPDC038104</strain>
    </source>
</reference>
<dbReference type="InterPro" id="IPR001919">
    <property type="entry name" value="CBD2"/>
</dbReference>
<evidence type="ECO:0000256" key="6">
    <source>
        <dbReference type="SAM" id="SignalP"/>
    </source>
</evidence>
<keyword evidence="3" id="KW-0326">Glycosidase</keyword>
<keyword evidence="4" id="KW-0624">Polysaccharide degradation</keyword>
<name>A0ABV2YG15_9ACTN</name>
<evidence type="ECO:0000256" key="1">
    <source>
        <dbReference type="ARBA" id="ARBA00022729"/>
    </source>
</evidence>
<keyword evidence="4" id="KW-0119">Carbohydrate metabolism</keyword>
<dbReference type="InterPro" id="IPR008965">
    <property type="entry name" value="CBM2/CBM3_carb-bd_dom_sf"/>
</dbReference>
<keyword evidence="2" id="KW-0378">Hydrolase</keyword>
<dbReference type="Pfam" id="PF00553">
    <property type="entry name" value="CBM_2"/>
    <property type="match status" value="1"/>
</dbReference>
<feature type="signal peptide" evidence="6">
    <location>
        <begin position="1"/>
        <end position="22"/>
    </location>
</feature>
<evidence type="ECO:0000313" key="8">
    <source>
        <dbReference type="EMBL" id="MEU3554670.1"/>
    </source>
</evidence>
<accession>A0ABV2YG15</accession>
<sequence length="385" mass="39818">MAAFAAAGLLLVALVTAPSSNAADSGCRVDYTVNQWTGGYTAAVKVTNLGSALTGWRLTWTYGGDQKVVSAWNATVTQSGQNVTAVGSGWNGNLATGGSAEFGLQGSYQSSNPTPSGFALNGVTCNGTVTPTDPGTPTTTPPTSPTASAPTTPPPGGGCGGALICDGFEDQSGSTPSGNWKLEAPDCQGTGKVSVDSSVARSGSKSVRVDGKAGYCNHAFLATTKDISSVGPVMWVRMWVRHTTALPAAHVSFVSMPDSSQGGKTLRVGGQNSALQWNREIDDATLPAQSPNGVAQSRPLPTGSWQCLRFRIDTSNGNLDTWLGSEQVPGLHADGVPTGDIDQQWLSRTTAPRPTGLRLGWESYGVGDDTLWFDDVAVSRSEITC</sequence>
<evidence type="ECO:0000256" key="4">
    <source>
        <dbReference type="ARBA" id="ARBA00023326"/>
    </source>
</evidence>